<evidence type="ECO:0000259" key="9">
    <source>
        <dbReference type="Pfam" id="PF12804"/>
    </source>
</evidence>
<dbReference type="EC" id="2.7.7.77" evidence="8"/>
<dbReference type="Pfam" id="PF12804">
    <property type="entry name" value="NTP_transf_3"/>
    <property type="match status" value="1"/>
</dbReference>
<comment type="subcellular location">
    <subcellularLocation>
        <location evidence="8">Cytoplasm</location>
    </subcellularLocation>
</comment>
<keyword evidence="4 8" id="KW-0547">Nucleotide-binding</keyword>
<dbReference type="InterPro" id="IPR029044">
    <property type="entry name" value="Nucleotide-diphossugar_trans"/>
</dbReference>
<evidence type="ECO:0000256" key="8">
    <source>
        <dbReference type="HAMAP-Rule" id="MF_00316"/>
    </source>
</evidence>
<comment type="function">
    <text evidence="8">Transfers a GMP moiety from GTP to Mo-molybdopterin (Mo-MPT) cofactor (Moco or molybdenum cofactor) to form Mo-molybdopterin guanine dinucleotide (Mo-MGD) cofactor.</text>
</comment>
<evidence type="ECO:0000256" key="3">
    <source>
        <dbReference type="ARBA" id="ARBA00022723"/>
    </source>
</evidence>
<dbReference type="Proteomes" id="UP000199468">
    <property type="component" value="Unassembled WGS sequence"/>
</dbReference>
<dbReference type="RefSeq" id="WP_091855947.1">
    <property type="nucleotide sequence ID" value="NZ_FNBZ01000001.1"/>
</dbReference>
<evidence type="ECO:0000256" key="1">
    <source>
        <dbReference type="ARBA" id="ARBA00022490"/>
    </source>
</evidence>
<keyword evidence="11" id="KW-1185">Reference proteome</keyword>
<feature type="binding site" evidence="8">
    <location>
        <position position="24"/>
    </location>
    <ligand>
        <name>GTP</name>
        <dbReference type="ChEBI" id="CHEBI:37565"/>
    </ligand>
</feature>
<dbReference type="InterPro" id="IPR025877">
    <property type="entry name" value="MobA-like_NTP_Trfase"/>
</dbReference>
<organism evidence="10 11">
    <name type="scientific">Bosea robiniae</name>
    <dbReference type="NCBI Taxonomy" id="1036780"/>
    <lineage>
        <taxon>Bacteria</taxon>
        <taxon>Pseudomonadati</taxon>
        <taxon>Pseudomonadota</taxon>
        <taxon>Alphaproteobacteria</taxon>
        <taxon>Hyphomicrobiales</taxon>
        <taxon>Boseaceae</taxon>
        <taxon>Bosea</taxon>
    </lineage>
</organism>
<comment type="cofactor">
    <cofactor evidence="8">
        <name>Mg(2+)</name>
        <dbReference type="ChEBI" id="CHEBI:18420"/>
    </cofactor>
</comment>
<feature type="domain" description="MobA-like NTP transferase" evidence="9">
    <location>
        <begin position="8"/>
        <end position="168"/>
    </location>
</feature>
<dbReference type="InterPro" id="IPR013482">
    <property type="entry name" value="Molybde_CF_guanTrfase"/>
</dbReference>
<dbReference type="SUPFAM" id="SSF53448">
    <property type="entry name" value="Nucleotide-diphospho-sugar transferases"/>
    <property type="match status" value="1"/>
</dbReference>
<dbReference type="HAMAP" id="MF_00316">
    <property type="entry name" value="MobA"/>
    <property type="match status" value="1"/>
</dbReference>
<comment type="catalytic activity">
    <reaction evidence="8">
        <text>Mo-molybdopterin + GTP + H(+) = Mo-molybdopterin guanine dinucleotide + diphosphate</text>
        <dbReference type="Rhea" id="RHEA:34243"/>
        <dbReference type="ChEBI" id="CHEBI:15378"/>
        <dbReference type="ChEBI" id="CHEBI:33019"/>
        <dbReference type="ChEBI" id="CHEBI:37565"/>
        <dbReference type="ChEBI" id="CHEBI:71302"/>
        <dbReference type="ChEBI" id="CHEBI:71310"/>
        <dbReference type="EC" id="2.7.7.77"/>
    </reaction>
</comment>
<dbReference type="NCBIfam" id="TIGR02665">
    <property type="entry name" value="molyb_mobA"/>
    <property type="match status" value="1"/>
</dbReference>
<keyword evidence="1 8" id="KW-0963">Cytoplasm</keyword>
<comment type="subunit">
    <text evidence="8">Monomer.</text>
</comment>
<dbReference type="EMBL" id="FNBZ01000001">
    <property type="protein sequence ID" value="SDF56809.1"/>
    <property type="molecule type" value="Genomic_DNA"/>
</dbReference>
<feature type="binding site" evidence="8">
    <location>
        <position position="70"/>
    </location>
    <ligand>
        <name>GTP</name>
        <dbReference type="ChEBI" id="CHEBI:37565"/>
    </ligand>
</feature>
<feature type="binding site" evidence="8">
    <location>
        <position position="105"/>
    </location>
    <ligand>
        <name>GTP</name>
        <dbReference type="ChEBI" id="CHEBI:37565"/>
    </ligand>
</feature>
<comment type="domain">
    <text evidence="8">The N-terminal domain determines nucleotide recognition and specific binding, while the C-terminal domain determines the specific binding to the target protein.</text>
</comment>
<evidence type="ECO:0000313" key="10">
    <source>
        <dbReference type="EMBL" id="SDF56809.1"/>
    </source>
</evidence>
<feature type="binding site" evidence="8">
    <location>
        <begin position="11"/>
        <end position="13"/>
    </location>
    <ligand>
        <name>GTP</name>
        <dbReference type="ChEBI" id="CHEBI:37565"/>
    </ligand>
</feature>
<evidence type="ECO:0000256" key="5">
    <source>
        <dbReference type="ARBA" id="ARBA00022842"/>
    </source>
</evidence>
<dbReference type="CDD" id="cd02503">
    <property type="entry name" value="MobA"/>
    <property type="match status" value="1"/>
</dbReference>
<sequence length="204" mass="21602">MAETPTIGLILAGGLARRMGGGDKALKPLAGRPILAHVIERLRGQCDDLLLNANGDPARLAEFGLPVVADTVPDFAGPLAGVLAGLDWVAEHRPQTEWLLSVAADTPFIPDDLAARLHRARIAAGTPLACAASGGQQHHAIGLWPVSLREDLRQALLAGERRLGRWTQGHGVAVAEWSAESVDPFFNVNTLEDLAEAERLAATI</sequence>
<evidence type="ECO:0000313" key="11">
    <source>
        <dbReference type="Proteomes" id="UP000199468"/>
    </source>
</evidence>
<accession>A0ABY0NIX6</accession>
<keyword evidence="7 8" id="KW-0501">Molybdenum cofactor biosynthesis</keyword>
<keyword evidence="5 8" id="KW-0460">Magnesium</keyword>
<evidence type="ECO:0000256" key="6">
    <source>
        <dbReference type="ARBA" id="ARBA00023134"/>
    </source>
</evidence>
<evidence type="ECO:0000256" key="7">
    <source>
        <dbReference type="ARBA" id="ARBA00023150"/>
    </source>
</evidence>
<keyword evidence="3 8" id="KW-0479">Metal-binding</keyword>
<comment type="caution">
    <text evidence="10">The sequence shown here is derived from an EMBL/GenBank/DDBJ whole genome shotgun (WGS) entry which is preliminary data.</text>
</comment>
<evidence type="ECO:0000256" key="2">
    <source>
        <dbReference type="ARBA" id="ARBA00022679"/>
    </source>
</evidence>
<feature type="binding site" evidence="8">
    <location>
        <position position="105"/>
    </location>
    <ligand>
        <name>Mg(2+)</name>
        <dbReference type="ChEBI" id="CHEBI:18420"/>
    </ligand>
</feature>
<reference evidence="10 11" key="1">
    <citation type="submission" date="2016-10" db="EMBL/GenBank/DDBJ databases">
        <authorList>
            <person name="Varghese N."/>
            <person name="Submissions S."/>
        </authorList>
    </citation>
    <scope>NUCLEOTIDE SEQUENCE [LARGE SCALE GENOMIC DNA]</scope>
    <source>
        <strain evidence="10 11">DSM 26672</strain>
    </source>
</reference>
<name>A0ABY0NIX6_9HYPH</name>
<protein>
    <recommendedName>
        <fullName evidence="8">Molybdenum cofactor guanylyltransferase</fullName>
        <shortName evidence="8">MoCo guanylyltransferase</shortName>
        <ecNumber evidence="8">2.7.7.77</ecNumber>
    </recommendedName>
    <alternativeName>
        <fullName evidence="8">GTP:molybdopterin guanylyltransferase</fullName>
    </alternativeName>
    <alternativeName>
        <fullName evidence="8">Mo-MPT guanylyltransferase</fullName>
    </alternativeName>
    <alternativeName>
        <fullName evidence="8">Molybdopterin guanylyltransferase</fullName>
    </alternativeName>
    <alternativeName>
        <fullName evidence="8">Molybdopterin-guanine dinucleotide synthase</fullName>
        <shortName evidence="8">MGD synthase</shortName>
    </alternativeName>
</protein>
<dbReference type="PANTHER" id="PTHR19136">
    <property type="entry name" value="MOLYBDENUM COFACTOR GUANYLYLTRANSFERASE"/>
    <property type="match status" value="1"/>
</dbReference>
<gene>
    <name evidence="8" type="primary">mobA</name>
    <name evidence="10" type="ORF">SAMN05421844_101916</name>
</gene>
<evidence type="ECO:0000256" key="4">
    <source>
        <dbReference type="ARBA" id="ARBA00022741"/>
    </source>
</evidence>
<dbReference type="PANTHER" id="PTHR19136:SF81">
    <property type="entry name" value="MOLYBDENUM COFACTOR GUANYLYLTRANSFERASE"/>
    <property type="match status" value="1"/>
</dbReference>
<proteinExistence type="inferred from homology"/>
<keyword evidence="2 8" id="KW-0808">Transferase</keyword>
<comment type="similarity">
    <text evidence="8">Belongs to the MobA family.</text>
</comment>
<keyword evidence="6 8" id="KW-0342">GTP-binding</keyword>
<feature type="binding site" evidence="8">
    <location>
        <position position="52"/>
    </location>
    <ligand>
        <name>GTP</name>
        <dbReference type="ChEBI" id="CHEBI:37565"/>
    </ligand>
</feature>
<dbReference type="Gene3D" id="3.90.550.10">
    <property type="entry name" value="Spore Coat Polysaccharide Biosynthesis Protein SpsA, Chain A"/>
    <property type="match status" value="1"/>
</dbReference>